<evidence type="ECO:0000313" key="6">
    <source>
        <dbReference type="EMBL" id="PRY95729.1"/>
    </source>
</evidence>
<dbReference type="RefSeq" id="WP_106160075.1">
    <property type="nucleotide sequence ID" value="NZ_PVTT01000001.1"/>
</dbReference>
<dbReference type="SUPFAM" id="SSF75005">
    <property type="entry name" value="Arabinanase/levansucrase/invertase"/>
    <property type="match status" value="1"/>
</dbReference>
<evidence type="ECO:0000256" key="3">
    <source>
        <dbReference type="PIRSR" id="PIRSR603469-4"/>
    </source>
</evidence>
<dbReference type="InterPro" id="IPR023296">
    <property type="entry name" value="Glyco_hydro_beta-prop_sf"/>
</dbReference>
<feature type="binding site" evidence="2">
    <location>
        <position position="81"/>
    </location>
    <ligand>
        <name>substrate</name>
    </ligand>
</feature>
<evidence type="ECO:0000256" key="2">
    <source>
        <dbReference type="PIRSR" id="PIRSR603469-2"/>
    </source>
</evidence>
<dbReference type="EMBL" id="PVTT01000001">
    <property type="protein sequence ID" value="PRY95729.1"/>
    <property type="molecule type" value="Genomic_DNA"/>
</dbReference>
<sequence length="449" mass="49312">MTLPFRLQTLAMTMAFTAASPTLAQDAGGAETRPADLFSFQGDVIDLWTMEAALSMDTRPELTLPLFTAPEEMFSDEFLLWDAWPVRHRDGSIAMIDGRVILIALSAERGLFETEFSTRSQWRYWTRAAGEDWRYGGLVFPEGTALGSRQWAGSTVYDEETGRIHFFYAAVGELRGETPDDVVSHSPRHPGFGRPSTVQRVALASASVESGEDGLEFAAMSEHRVILEAEGGVYMTEEQYPADDVVYGMRDPWYFRHEGEDGRDCALFTANTNYLSGPANGVVGLGCAVDGIDGEWELREPILASDGVSAQLERPHLVRRGEDGLYLFFSSHGFLLPDAADKPAEGLFGFRAASGALEGPWLPLNGHGLVAGNPEAAPLQSYSYLVLPSLEVTSYLNEVPGLYVRFPRSEADWMGSPAPKFAISLDGDEAWVAGQRQEVDPLLVREVPR</sequence>
<feature type="binding site" evidence="2">
    <location>
        <begin position="250"/>
        <end position="251"/>
    </location>
    <ligand>
        <name>substrate</name>
    </ligand>
</feature>
<evidence type="ECO:0000256" key="1">
    <source>
        <dbReference type="ARBA" id="ARBA00006775"/>
    </source>
</evidence>
<keyword evidence="5" id="KW-0732">Signal</keyword>
<feature type="chain" id="PRO_5015506942" evidence="5">
    <location>
        <begin position="25"/>
        <end position="449"/>
    </location>
</feature>
<protein>
    <submittedName>
        <fullName evidence="6">Levansucrase</fullName>
    </submittedName>
</protein>
<reference evidence="6 7" key="1">
    <citation type="submission" date="2018-03" db="EMBL/GenBank/DDBJ databases">
        <title>Genomic Encyclopedia of Archaeal and Bacterial Type Strains, Phase II (KMG-II): from individual species to whole genera.</title>
        <authorList>
            <person name="Goeker M."/>
        </authorList>
    </citation>
    <scope>NUCLEOTIDE SEQUENCE [LARGE SCALE GENOMIC DNA]</scope>
    <source>
        <strain evidence="6 7">DSM 29318</strain>
    </source>
</reference>
<gene>
    <name evidence="6" type="ORF">BCF33_1356</name>
</gene>
<organism evidence="6 7">
    <name type="scientific">Hasllibacter halocynthiae</name>
    <dbReference type="NCBI Taxonomy" id="595589"/>
    <lineage>
        <taxon>Bacteria</taxon>
        <taxon>Pseudomonadati</taxon>
        <taxon>Pseudomonadota</taxon>
        <taxon>Alphaproteobacteria</taxon>
        <taxon>Rhodobacterales</taxon>
        <taxon>Roseobacteraceae</taxon>
        <taxon>Hasllibacter</taxon>
    </lineage>
</organism>
<evidence type="ECO:0000256" key="4">
    <source>
        <dbReference type="RuleBase" id="RU361220"/>
    </source>
</evidence>
<dbReference type="InterPro" id="IPR003469">
    <property type="entry name" value="Glyco_hydro_68"/>
</dbReference>
<comment type="similarity">
    <text evidence="1 4">Belongs to the glycosyl hydrolase 68 family.</text>
</comment>
<dbReference type="CDD" id="cd08997">
    <property type="entry name" value="GH68"/>
    <property type="match status" value="1"/>
</dbReference>
<dbReference type="GO" id="GO:0050053">
    <property type="term" value="F:levansucrase activity"/>
    <property type="evidence" value="ECO:0007669"/>
    <property type="project" value="InterPro"/>
</dbReference>
<feature type="site" description="Transition state stabilizer" evidence="3">
    <location>
        <position position="251"/>
    </location>
</feature>
<comment type="caution">
    <text evidence="6">The sequence shown here is derived from an EMBL/GenBank/DDBJ whole genome shotgun (WGS) entry which is preliminary data.</text>
</comment>
<dbReference type="Proteomes" id="UP000238801">
    <property type="component" value="Unassembled WGS sequence"/>
</dbReference>
<dbReference type="Pfam" id="PF02435">
    <property type="entry name" value="Glyco_hydro_68"/>
    <property type="match status" value="2"/>
</dbReference>
<dbReference type="OrthoDB" id="7064503at2"/>
<dbReference type="GO" id="GO:0009758">
    <property type="term" value="P:carbohydrate utilization"/>
    <property type="evidence" value="ECO:0007669"/>
    <property type="project" value="InterPro"/>
</dbReference>
<proteinExistence type="inferred from homology"/>
<dbReference type="Gene3D" id="2.115.10.20">
    <property type="entry name" value="Glycosyl hydrolase domain, family 43"/>
    <property type="match status" value="2"/>
</dbReference>
<feature type="signal peptide" evidence="5">
    <location>
        <begin position="1"/>
        <end position="24"/>
    </location>
</feature>
<evidence type="ECO:0000313" key="7">
    <source>
        <dbReference type="Proteomes" id="UP000238801"/>
    </source>
</evidence>
<feature type="binding site" evidence="2">
    <location>
        <position position="152"/>
    </location>
    <ligand>
        <name>substrate</name>
    </ligand>
</feature>
<evidence type="ECO:0000256" key="5">
    <source>
        <dbReference type="SAM" id="SignalP"/>
    </source>
</evidence>
<dbReference type="AlphaFoldDB" id="A0A2T0X9X4"/>
<keyword evidence="7" id="KW-1185">Reference proteome</keyword>
<accession>A0A2T0X9X4</accession>
<name>A0A2T0X9X4_9RHOB</name>